<proteinExistence type="predicted"/>
<keyword evidence="1" id="KW-1133">Transmembrane helix</keyword>
<feature type="transmembrane region" description="Helical" evidence="1">
    <location>
        <begin position="12"/>
        <end position="34"/>
    </location>
</feature>
<keyword evidence="1" id="KW-0812">Transmembrane</keyword>
<feature type="transmembrane region" description="Helical" evidence="1">
    <location>
        <begin position="292"/>
        <end position="313"/>
    </location>
</feature>
<feature type="transmembrane region" description="Helical" evidence="1">
    <location>
        <begin position="198"/>
        <end position="215"/>
    </location>
</feature>
<gene>
    <name evidence="2" type="ORF">OI18_11430</name>
</gene>
<name>A0A0C1IJX6_9BACT</name>
<protein>
    <submittedName>
        <fullName evidence="2">Uncharacterized protein</fullName>
    </submittedName>
</protein>
<dbReference type="RefSeq" id="WP_039139982.1">
    <property type="nucleotide sequence ID" value="NZ_JSVC01000012.1"/>
</dbReference>
<reference evidence="2 3" key="1">
    <citation type="submission" date="2014-11" db="EMBL/GenBank/DDBJ databases">
        <title>Genome sequence of Flavihumibacter solisilvae 3-3.</title>
        <authorList>
            <person name="Zhou G."/>
            <person name="Li M."/>
            <person name="Wang G."/>
        </authorList>
    </citation>
    <scope>NUCLEOTIDE SEQUENCE [LARGE SCALE GENOMIC DNA]</scope>
    <source>
        <strain evidence="2 3">3-3</strain>
    </source>
</reference>
<feature type="transmembrane region" description="Helical" evidence="1">
    <location>
        <begin position="235"/>
        <end position="256"/>
    </location>
</feature>
<evidence type="ECO:0000313" key="3">
    <source>
        <dbReference type="Proteomes" id="UP000031408"/>
    </source>
</evidence>
<evidence type="ECO:0000313" key="2">
    <source>
        <dbReference type="EMBL" id="KIC94480.1"/>
    </source>
</evidence>
<dbReference type="Proteomes" id="UP000031408">
    <property type="component" value="Unassembled WGS sequence"/>
</dbReference>
<dbReference type="AlphaFoldDB" id="A0A0C1IJX6"/>
<evidence type="ECO:0000256" key="1">
    <source>
        <dbReference type="SAM" id="Phobius"/>
    </source>
</evidence>
<dbReference type="OrthoDB" id="5936019at2"/>
<dbReference type="EMBL" id="JSVC01000012">
    <property type="protein sequence ID" value="KIC94480.1"/>
    <property type="molecule type" value="Genomic_DNA"/>
</dbReference>
<accession>A0A0C1IJX6</accession>
<keyword evidence="3" id="KW-1185">Reference proteome</keyword>
<comment type="caution">
    <text evidence="2">The sequence shown here is derived from an EMBL/GenBank/DDBJ whole genome shotgun (WGS) entry which is preliminary data.</text>
</comment>
<feature type="transmembrane region" description="Helical" evidence="1">
    <location>
        <begin position="262"/>
        <end position="280"/>
    </location>
</feature>
<sequence length="393" mass="45257">MREFKLAKGWKIFIWLFSPLLIGLFAWLLIMPFVPGFENESPNNSHWFLMPLWLLMIGFFVFGLLEVSKAKFVIDTDRIYSVSALSTRELKFNEISGYRIADKYIIVEPNVAGKKRIKISTYLSNTAEICDWLAEKYPDLDVQAGDEEREEILSSDDYGFTLEEREQKLLAARRISKVINITAGITGLWLIFYPKPYFYLVIAAVAIPLVSLQVIKSFRGLIRVDERKDSAYPSLFWSILICSMSLVLRSVLDFNIYEYSNAWMLALTVSVIYLGVLLVRNKEFEFRSKSEIFTFVGVVLFIMSYSYGSVVTLNCLLDQSSPEAYSAEVKGKRVSSGKSTMYYLQLSRWGKQTEADEVTVSKEMYDATEISDPVTVYLMQGRFEIPWYEITTK</sequence>
<keyword evidence="1" id="KW-0472">Membrane</keyword>
<feature type="transmembrane region" description="Helical" evidence="1">
    <location>
        <begin position="46"/>
        <end position="65"/>
    </location>
</feature>
<organism evidence="2 3">
    <name type="scientific">Flavihumibacter solisilvae</name>
    <dbReference type="NCBI Taxonomy" id="1349421"/>
    <lineage>
        <taxon>Bacteria</taxon>
        <taxon>Pseudomonadati</taxon>
        <taxon>Bacteroidota</taxon>
        <taxon>Chitinophagia</taxon>
        <taxon>Chitinophagales</taxon>
        <taxon>Chitinophagaceae</taxon>
        <taxon>Flavihumibacter</taxon>
    </lineage>
</organism>
<feature type="transmembrane region" description="Helical" evidence="1">
    <location>
        <begin position="175"/>
        <end position="192"/>
    </location>
</feature>